<dbReference type="Proteomes" id="UP000515789">
    <property type="component" value="Chromosome"/>
</dbReference>
<accession>A0A7G5N140</accession>
<organism evidence="1 2">
    <name type="scientific">Blautia producta</name>
    <dbReference type="NCBI Taxonomy" id="33035"/>
    <lineage>
        <taxon>Bacteria</taxon>
        <taxon>Bacillati</taxon>
        <taxon>Bacillota</taxon>
        <taxon>Clostridia</taxon>
        <taxon>Lachnospirales</taxon>
        <taxon>Lachnospiraceae</taxon>
        <taxon>Blautia</taxon>
    </lineage>
</organism>
<protein>
    <submittedName>
        <fullName evidence="1">Uncharacterized protein</fullName>
    </submittedName>
</protein>
<dbReference type="EMBL" id="CP039126">
    <property type="protein sequence ID" value="QMW80583.1"/>
    <property type="molecule type" value="Genomic_DNA"/>
</dbReference>
<sequence>MNQKNFNSIQADVEPIFREIEQVKQKHGLTTLTLESFKLSDQYGGSRAGTDGFTARREFRHRRDSVTQFKRII</sequence>
<dbReference type="RefSeq" id="WP_018595194.1">
    <property type="nucleotide sequence ID" value="NZ_CABLBP010000020.1"/>
</dbReference>
<gene>
    <name evidence="1" type="ORF">E5259_24985</name>
</gene>
<dbReference type="GeneID" id="75053960"/>
<proteinExistence type="predicted"/>
<evidence type="ECO:0000313" key="1">
    <source>
        <dbReference type="EMBL" id="QMW80583.1"/>
    </source>
</evidence>
<evidence type="ECO:0000313" key="2">
    <source>
        <dbReference type="Proteomes" id="UP000515789"/>
    </source>
</evidence>
<name>A0A7G5N140_9FIRM</name>
<reference evidence="1 2" key="1">
    <citation type="submission" date="2019-04" db="EMBL/GenBank/DDBJ databases">
        <authorList>
            <person name="Schori C."/>
            <person name="Ahrens C."/>
        </authorList>
    </citation>
    <scope>NUCLEOTIDE SEQUENCE [LARGE SCALE GENOMIC DNA]</scope>
    <source>
        <strain evidence="1 2">DSM 2950</strain>
    </source>
</reference>
<dbReference type="AlphaFoldDB" id="A0A7G5N140"/>